<gene>
    <name evidence="1" type="ORF">DPMN_092027</name>
</gene>
<dbReference type="EMBL" id="JAIWYP010000003">
    <property type="protein sequence ID" value="KAH3849624.1"/>
    <property type="molecule type" value="Genomic_DNA"/>
</dbReference>
<organism evidence="1 2">
    <name type="scientific">Dreissena polymorpha</name>
    <name type="common">Zebra mussel</name>
    <name type="synonym">Mytilus polymorpha</name>
    <dbReference type="NCBI Taxonomy" id="45954"/>
    <lineage>
        <taxon>Eukaryota</taxon>
        <taxon>Metazoa</taxon>
        <taxon>Spiralia</taxon>
        <taxon>Lophotrochozoa</taxon>
        <taxon>Mollusca</taxon>
        <taxon>Bivalvia</taxon>
        <taxon>Autobranchia</taxon>
        <taxon>Heteroconchia</taxon>
        <taxon>Euheterodonta</taxon>
        <taxon>Imparidentia</taxon>
        <taxon>Neoheterodontei</taxon>
        <taxon>Myida</taxon>
        <taxon>Dreissenoidea</taxon>
        <taxon>Dreissenidae</taxon>
        <taxon>Dreissena</taxon>
    </lineage>
</organism>
<accession>A0A9D4L1K9</accession>
<evidence type="ECO:0000313" key="2">
    <source>
        <dbReference type="Proteomes" id="UP000828390"/>
    </source>
</evidence>
<protein>
    <submittedName>
        <fullName evidence="1">Uncharacterized protein</fullName>
    </submittedName>
</protein>
<reference evidence="1" key="1">
    <citation type="journal article" date="2019" name="bioRxiv">
        <title>The Genome of the Zebra Mussel, Dreissena polymorpha: A Resource for Invasive Species Research.</title>
        <authorList>
            <person name="McCartney M.A."/>
            <person name="Auch B."/>
            <person name="Kono T."/>
            <person name="Mallez S."/>
            <person name="Zhang Y."/>
            <person name="Obille A."/>
            <person name="Becker A."/>
            <person name="Abrahante J.E."/>
            <person name="Garbe J."/>
            <person name="Badalamenti J.P."/>
            <person name="Herman A."/>
            <person name="Mangelson H."/>
            <person name="Liachko I."/>
            <person name="Sullivan S."/>
            <person name="Sone E.D."/>
            <person name="Koren S."/>
            <person name="Silverstein K.A.T."/>
            <person name="Beckman K.B."/>
            <person name="Gohl D.M."/>
        </authorList>
    </citation>
    <scope>NUCLEOTIDE SEQUENCE</scope>
    <source>
        <strain evidence="1">Duluth1</strain>
        <tissue evidence="1">Whole animal</tissue>
    </source>
</reference>
<name>A0A9D4L1K9_DREPO</name>
<dbReference type="Proteomes" id="UP000828390">
    <property type="component" value="Unassembled WGS sequence"/>
</dbReference>
<reference evidence="1" key="2">
    <citation type="submission" date="2020-11" db="EMBL/GenBank/DDBJ databases">
        <authorList>
            <person name="McCartney M.A."/>
            <person name="Auch B."/>
            <person name="Kono T."/>
            <person name="Mallez S."/>
            <person name="Becker A."/>
            <person name="Gohl D.M."/>
            <person name="Silverstein K.A.T."/>
            <person name="Koren S."/>
            <person name="Bechman K.B."/>
            <person name="Herman A."/>
            <person name="Abrahante J.E."/>
            <person name="Garbe J."/>
        </authorList>
    </citation>
    <scope>NUCLEOTIDE SEQUENCE</scope>
    <source>
        <strain evidence="1">Duluth1</strain>
        <tissue evidence="1">Whole animal</tissue>
    </source>
</reference>
<keyword evidence="2" id="KW-1185">Reference proteome</keyword>
<proteinExistence type="predicted"/>
<comment type="caution">
    <text evidence="1">The sequence shown here is derived from an EMBL/GenBank/DDBJ whole genome shotgun (WGS) entry which is preliminary data.</text>
</comment>
<dbReference type="AlphaFoldDB" id="A0A9D4L1K9"/>
<evidence type="ECO:0000313" key="1">
    <source>
        <dbReference type="EMBL" id="KAH3849624.1"/>
    </source>
</evidence>
<sequence length="99" mass="10756">MYISITKVDGSFISDGFSNWKEGPVKFRKHDGSECHKQAVERLETLPATTCDVGATLSAGHAKEKADNRKQLLQILLSKLIEISGSSNGGIGQTDFMTN</sequence>